<feature type="transmembrane region" description="Helical" evidence="7">
    <location>
        <begin position="164"/>
        <end position="187"/>
    </location>
</feature>
<feature type="compositionally biased region" description="Basic and acidic residues" evidence="6">
    <location>
        <begin position="423"/>
        <end position="433"/>
    </location>
</feature>
<organism evidence="9 10">
    <name type="scientific">Micromonospora craniellae</name>
    <dbReference type="NCBI Taxonomy" id="2294034"/>
    <lineage>
        <taxon>Bacteria</taxon>
        <taxon>Bacillati</taxon>
        <taxon>Actinomycetota</taxon>
        <taxon>Actinomycetes</taxon>
        <taxon>Micromonosporales</taxon>
        <taxon>Micromonosporaceae</taxon>
        <taxon>Micromonospora</taxon>
    </lineage>
</organism>
<dbReference type="OrthoDB" id="9815525at2"/>
<dbReference type="EMBL" id="QVFU01000005">
    <property type="protein sequence ID" value="RFS47066.1"/>
    <property type="molecule type" value="Genomic_DNA"/>
</dbReference>
<dbReference type="PANTHER" id="PTHR23513">
    <property type="entry name" value="INTEGRAL MEMBRANE EFFLUX PROTEIN-RELATED"/>
    <property type="match status" value="1"/>
</dbReference>
<feature type="transmembrane region" description="Helical" evidence="7">
    <location>
        <begin position="377"/>
        <end position="394"/>
    </location>
</feature>
<comment type="subcellular location">
    <subcellularLocation>
        <location evidence="1">Cell membrane</location>
        <topology evidence="1">Multi-pass membrane protein</topology>
    </subcellularLocation>
</comment>
<reference evidence="9 10" key="1">
    <citation type="submission" date="2018-08" db="EMBL/GenBank/DDBJ databases">
        <title>Verrucosispora craniellae sp. nov., isolated from a marine sponge in the South China Sea.</title>
        <authorList>
            <person name="Li L."/>
            <person name="Lin H.W."/>
        </authorList>
    </citation>
    <scope>NUCLEOTIDE SEQUENCE [LARGE SCALE GENOMIC DNA]</scope>
    <source>
        <strain evidence="9 10">LHW63014</strain>
    </source>
</reference>
<feature type="transmembrane region" description="Helical" evidence="7">
    <location>
        <begin position="250"/>
        <end position="273"/>
    </location>
</feature>
<evidence type="ECO:0000259" key="8">
    <source>
        <dbReference type="PROSITE" id="PS50850"/>
    </source>
</evidence>
<sequence length="433" mass="45651">MTLLGHHDFRLLWATQTLGQFGAHFSRVGLPLVAILALDATAFEAGLLATFQTVAFLVVGLPAGAWVDRRRKRPVMIVANLGRGLLLAWVPVAAYLGVLSLTQLYVVALGVSVGTLLFETAYVSYLPLLLERGQLVEGNAKLESTRSVAQVGGPTLGGYLVQWLGAPLAVLTVAGGYLASAVVLCGIRMREAVPARGTDRHLVREIRQGLSFVFGHRSLRALAVSGALFNLGVFVTGTVVVVLLAQQLRIAPGTVGLWFAIGGIGGLVGAFVVRRVSARIGPGPAVWFGMAVAGVSGLVVPLADADWRLWLAGAGNALVSTGLVINNVNSMAIRQQLCPQELQGRMNATIRFLIFGAMPIGSFLGGFLGERVGLREALWVGAVLSLVAVLPVYFSPLRTMRGHPGDDDPGTPRDGAPPGRQARPRDPDGVGSR</sequence>
<dbReference type="PANTHER" id="PTHR23513:SF6">
    <property type="entry name" value="MAJOR FACILITATOR SUPERFAMILY ASSOCIATED DOMAIN-CONTAINING PROTEIN"/>
    <property type="match status" value="1"/>
</dbReference>
<feature type="transmembrane region" description="Helical" evidence="7">
    <location>
        <begin position="309"/>
        <end position="328"/>
    </location>
</feature>
<protein>
    <submittedName>
        <fullName evidence="9">MFS transporter</fullName>
    </submittedName>
</protein>
<comment type="caution">
    <text evidence="9">The sequence shown here is derived from an EMBL/GenBank/DDBJ whole genome shotgun (WGS) entry which is preliminary data.</text>
</comment>
<dbReference type="InterPro" id="IPR020846">
    <property type="entry name" value="MFS_dom"/>
</dbReference>
<keyword evidence="5 7" id="KW-0472">Membrane</keyword>
<dbReference type="AlphaFoldDB" id="A0A372G2T0"/>
<feature type="transmembrane region" description="Helical" evidence="7">
    <location>
        <begin position="285"/>
        <end position="303"/>
    </location>
</feature>
<dbReference type="GO" id="GO:0022857">
    <property type="term" value="F:transmembrane transporter activity"/>
    <property type="evidence" value="ECO:0007669"/>
    <property type="project" value="InterPro"/>
</dbReference>
<keyword evidence="3 7" id="KW-0812">Transmembrane</keyword>
<dbReference type="CDD" id="cd06173">
    <property type="entry name" value="MFS_MefA_like"/>
    <property type="match status" value="1"/>
</dbReference>
<dbReference type="InterPro" id="IPR036259">
    <property type="entry name" value="MFS_trans_sf"/>
</dbReference>
<evidence type="ECO:0000256" key="2">
    <source>
        <dbReference type="ARBA" id="ARBA00022475"/>
    </source>
</evidence>
<evidence type="ECO:0000256" key="7">
    <source>
        <dbReference type="SAM" id="Phobius"/>
    </source>
</evidence>
<dbReference type="GO" id="GO:0005886">
    <property type="term" value="C:plasma membrane"/>
    <property type="evidence" value="ECO:0007669"/>
    <property type="project" value="UniProtKB-SubCell"/>
</dbReference>
<evidence type="ECO:0000256" key="4">
    <source>
        <dbReference type="ARBA" id="ARBA00022989"/>
    </source>
</evidence>
<dbReference type="PROSITE" id="PS50850">
    <property type="entry name" value="MFS"/>
    <property type="match status" value="1"/>
</dbReference>
<feature type="transmembrane region" description="Helical" evidence="7">
    <location>
        <begin position="45"/>
        <end position="67"/>
    </location>
</feature>
<evidence type="ECO:0000313" key="10">
    <source>
        <dbReference type="Proteomes" id="UP000262621"/>
    </source>
</evidence>
<dbReference type="Gene3D" id="1.20.1250.20">
    <property type="entry name" value="MFS general substrate transporter like domains"/>
    <property type="match status" value="1"/>
</dbReference>
<feature type="transmembrane region" description="Helical" evidence="7">
    <location>
        <begin position="348"/>
        <end position="365"/>
    </location>
</feature>
<accession>A0A372G2T0</accession>
<evidence type="ECO:0000256" key="5">
    <source>
        <dbReference type="ARBA" id="ARBA00023136"/>
    </source>
</evidence>
<evidence type="ECO:0000256" key="1">
    <source>
        <dbReference type="ARBA" id="ARBA00004651"/>
    </source>
</evidence>
<feature type="transmembrane region" description="Helical" evidence="7">
    <location>
        <begin position="221"/>
        <end position="244"/>
    </location>
</feature>
<feature type="region of interest" description="Disordered" evidence="6">
    <location>
        <begin position="400"/>
        <end position="433"/>
    </location>
</feature>
<feature type="domain" description="Major facilitator superfamily (MFS) profile" evidence="8">
    <location>
        <begin position="218"/>
        <end position="433"/>
    </location>
</feature>
<dbReference type="Pfam" id="PF07690">
    <property type="entry name" value="MFS_1"/>
    <property type="match status" value="1"/>
</dbReference>
<evidence type="ECO:0000256" key="6">
    <source>
        <dbReference type="SAM" id="MobiDB-lite"/>
    </source>
</evidence>
<keyword evidence="2" id="KW-1003">Cell membrane</keyword>
<dbReference type="InterPro" id="IPR011701">
    <property type="entry name" value="MFS"/>
</dbReference>
<dbReference type="SUPFAM" id="SSF103473">
    <property type="entry name" value="MFS general substrate transporter"/>
    <property type="match status" value="1"/>
</dbReference>
<keyword evidence="4 7" id="KW-1133">Transmembrane helix</keyword>
<dbReference type="Proteomes" id="UP000262621">
    <property type="component" value="Unassembled WGS sequence"/>
</dbReference>
<feature type="transmembrane region" description="Helical" evidence="7">
    <location>
        <begin position="88"/>
        <end position="118"/>
    </location>
</feature>
<keyword evidence="10" id="KW-1185">Reference proteome</keyword>
<gene>
    <name evidence="9" type="ORF">D0Q02_07880</name>
</gene>
<evidence type="ECO:0000313" key="9">
    <source>
        <dbReference type="EMBL" id="RFS47066.1"/>
    </source>
</evidence>
<name>A0A372G2T0_9ACTN</name>
<dbReference type="RefSeq" id="WP_117227317.1">
    <property type="nucleotide sequence ID" value="NZ_CP061725.1"/>
</dbReference>
<proteinExistence type="predicted"/>
<evidence type="ECO:0000256" key="3">
    <source>
        <dbReference type="ARBA" id="ARBA00022692"/>
    </source>
</evidence>